<dbReference type="EMBL" id="JAJAUY010000058">
    <property type="protein sequence ID" value="MCB5180954.1"/>
    <property type="molecule type" value="Genomic_DNA"/>
</dbReference>
<accession>A0ABS8B8T1</accession>
<protein>
    <recommendedName>
        <fullName evidence="3">ATP/GTP-binding protein</fullName>
    </recommendedName>
</protein>
<evidence type="ECO:0008006" key="3">
    <source>
        <dbReference type="Google" id="ProtNLM"/>
    </source>
</evidence>
<proteinExistence type="predicted"/>
<gene>
    <name evidence="1" type="ORF">LG632_16365</name>
</gene>
<dbReference type="InterPro" id="IPR028994">
    <property type="entry name" value="Integrin_alpha_N"/>
</dbReference>
<sequence>MPDGKLYVYPGDGFGRFDISRRMEMLLPAGSPDPAGFTQLVPTEDVTGDGMADFFALADNGDTFWAFTGYTGASFTSVKQIGGAGWSKRDIVGVRDANKDNVPDLIFRDDATSPQRLVLRKGKPGANGGVDLVSIGTAAASLDGDRLYGLGGPYGGAGEYGTPGWDRATWPLVRGTTDLNDDGFPDFYLTRKDGTLHLFYGGSTAQNPWRVDEEGWNAFSSIG</sequence>
<dbReference type="SUPFAM" id="SSF69318">
    <property type="entry name" value="Integrin alpha N-terminal domain"/>
    <property type="match status" value="1"/>
</dbReference>
<evidence type="ECO:0000313" key="2">
    <source>
        <dbReference type="Proteomes" id="UP001199054"/>
    </source>
</evidence>
<comment type="caution">
    <text evidence="1">The sequence shown here is derived from an EMBL/GenBank/DDBJ whole genome shotgun (WGS) entry which is preliminary data.</text>
</comment>
<name>A0ABS8B8T1_9ACTN</name>
<organism evidence="1 2">
    <name type="scientific">Streptomyces antimicrobicus</name>
    <dbReference type="NCBI Taxonomy" id="2883108"/>
    <lineage>
        <taxon>Bacteria</taxon>
        <taxon>Bacillati</taxon>
        <taxon>Actinomycetota</taxon>
        <taxon>Actinomycetes</taxon>
        <taxon>Kitasatosporales</taxon>
        <taxon>Streptomycetaceae</taxon>
        <taxon>Streptomyces</taxon>
    </lineage>
</organism>
<evidence type="ECO:0000313" key="1">
    <source>
        <dbReference type="EMBL" id="MCB5180954.1"/>
    </source>
</evidence>
<dbReference type="Proteomes" id="UP001199054">
    <property type="component" value="Unassembled WGS sequence"/>
</dbReference>
<dbReference type="RefSeq" id="WP_226728044.1">
    <property type="nucleotide sequence ID" value="NZ_JAJAUY010000058.1"/>
</dbReference>
<keyword evidence="2" id="KW-1185">Reference proteome</keyword>
<reference evidence="1 2" key="1">
    <citation type="submission" date="2021-10" db="EMBL/GenBank/DDBJ databases">
        <title>Streptomyces sp. strain SMC 277, a novel streptomycete isolated from soil.</title>
        <authorList>
            <person name="Chanama M."/>
        </authorList>
    </citation>
    <scope>NUCLEOTIDE SEQUENCE [LARGE SCALE GENOMIC DNA]</scope>
    <source>
        <strain evidence="1 2">SMC 277</strain>
    </source>
</reference>